<keyword evidence="4" id="KW-0460">Magnesium</keyword>
<keyword evidence="8" id="KW-1185">Reference proteome</keyword>
<dbReference type="PROSITE" id="PS00893">
    <property type="entry name" value="NUDIX_BOX"/>
    <property type="match status" value="1"/>
</dbReference>
<evidence type="ECO:0000256" key="3">
    <source>
        <dbReference type="ARBA" id="ARBA00022801"/>
    </source>
</evidence>
<evidence type="ECO:0000259" key="6">
    <source>
        <dbReference type="PROSITE" id="PS51462"/>
    </source>
</evidence>
<organism evidence="7 8">
    <name type="scientific">Actinoalloteichus caeruleus DSM 43889</name>
    <dbReference type="NCBI Taxonomy" id="1120930"/>
    <lineage>
        <taxon>Bacteria</taxon>
        <taxon>Bacillati</taxon>
        <taxon>Actinomycetota</taxon>
        <taxon>Actinomycetes</taxon>
        <taxon>Pseudonocardiales</taxon>
        <taxon>Pseudonocardiaceae</taxon>
        <taxon>Actinoalloteichus</taxon>
        <taxon>Actinoalloteichus cyanogriseus</taxon>
    </lineage>
</organism>
<evidence type="ECO:0000256" key="1">
    <source>
        <dbReference type="ARBA" id="ARBA00001946"/>
    </source>
</evidence>
<reference evidence="7 8" key="1">
    <citation type="submission" date="2013-07" db="EMBL/GenBank/DDBJ databases">
        <authorList>
            <consortium name="DOE Joint Genome Institute"/>
            <person name="Reeve W."/>
            <person name="Huntemann M."/>
            <person name="Han J."/>
            <person name="Chen A."/>
            <person name="Kyrpides N."/>
            <person name="Mavromatis K."/>
            <person name="Markowitz V."/>
            <person name="Palaniappan K."/>
            <person name="Ivanova N."/>
            <person name="Schaumberg A."/>
            <person name="Pati A."/>
            <person name="Liolios K."/>
            <person name="Nordberg H.P."/>
            <person name="Cantor M.N."/>
            <person name="Hua S.X."/>
            <person name="Woyke T."/>
        </authorList>
    </citation>
    <scope>NUCLEOTIDE SEQUENCE [LARGE SCALE GENOMIC DNA]</scope>
    <source>
        <strain evidence="7 8">DSM 43889</strain>
    </source>
</reference>
<protein>
    <recommendedName>
        <fullName evidence="6">Nudix hydrolase domain-containing protein</fullName>
    </recommendedName>
</protein>
<dbReference type="PROSITE" id="PS51462">
    <property type="entry name" value="NUDIX"/>
    <property type="match status" value="1"/>
</dbReference>
<dbReference type="CDD" id="cd04685">
    <property type="entry name" value="NUDIX_Hydrolase"/>
    <property type="match status" value="1"/>
</dbReference>
<dbReference type="Gene3D" id="3.90.79.10">
    <property type="entry name" value="Nucleoside Triphosphate Pyrophosphohydrolase"/>
    <property type="match status" value="1"/>
</dbReference>
<sequence length="334" mass="37119">MTVTTLLTLALVLLVSLVVLGGWSVLVANRLNRLHVRTDAAWAAVDSALARRSVVARAVAEVCPDQALATRLRTAADRAETADRDRREDEENAVGRLLAEWDRVALSPGLRAELEEAELRVILARRVHNDAVRDTLALRRHRAVRWLRLAGGAPPPTYFEIAEPEGGMDAAGTASLRLRPAARVLLVDPDDRLLLFEGIDPVRPTAPFWYTVGGGVEDGENPRTAAARELTEETGLAVAPAALVGPVWRRYAVYSFDEQETETEEWYFLLRIADQLAPDTSGFSDLERRTVLRHRWWDLDELAASDVTVYPVRLAEMLPEVLAGEWDGRTRTVH</sequence>
<comment type="caution">
    <text evidence="7">The sequence shown here is derived from an EMBL/GenBank/DDBJ whole genome shotgun (WGS) entry which is preliminary data.</text>
</comment>
<dbReference type="InterPro" id="IPR020084">
    <property type="entry name" value="NUDIX_hydrolase_CS"/>
</dbReference>
<dbReference type="PANTHER" id="PTHR43046">
    <property type="entry name" value="GDP-MANNOSE MANNOSYL HYDROLASE"/>
    <property type="match status" value="1"/>
</dbReference>
<comment type="similarity">
    <text evidence="2 5">Belongs to the Nudix hydrolase family.</text>
</comment>
<proteinExistence type="inferred from homology"/>
<evidence type="ECO:0000313" key="7">
    <source>
        <dbReference type="EMBL" id="MCP2331508.1"/>
    </source>
</evidence>
<name>A0ABT1JG88_ACTCY</name>
<dbReference type="InterPro" id="IPR020476">
    <property type="entry name" value="Nudix_hydrolase"/>
</dbReference>
<evidence type="ECO:0000313" key="8">
    <source>
        <dbReference type="Proteomes" id="UP000791080"/>
    </source>
</evidence>
<dbReference type="Pfam" id="PF00293">
    <property type="entry name" value="NUDIX"/>
    <property type="match status" value="1"/>
</dbReference>
<dbReference type="InterPro" id="IPR000086">
    <property type="entry name" value="NUDIX_hydrolase_dom"/>
</dbReference>
<dbReference type="InterPro" id="IPR015797">
    <property type="entry name" value="NUDIX_hydrolase-like_dom_sf"/>
</dbReference>
<evidence type="ECO:0000256" key="2">
    <source>
        <dbReference type="ARBA" id="ARBA00005582"/>
    </source>
</evidence>
<dbReference type="Proteomes" id="UP000791080">
    <property type="component" value="Unassembled WGS sequence"/>
</dbReference>
<dbReference type="SUPFAM" id="SSF55811">
    <property type="entry name" value="Nudix"/>
    <property type="match status" value="1"/>
</dbReference>
<comment type="cofactor">
    <cofactor evidence="1">
        <name>Mg(2+)</name>
        <dbReference type="ChEBI" id="CHEBI:18420"/>
    </cofactor>
</comment>
<evidence type="ECO:0000256" key="4">
    <source>
        <dbReference type="ARBA" id="ARBA00022842"/>
    </source>
</evidence>
<dbReference type="RefSeq" id="WP_026418926.1">
    <property type="nucleotide sequence ID" value="NZ_AUBJ02000001.1"/>
</dbReference>
<gene>
    <name evidence="7" type="ORF">G443_001778</name>
</gene>
<reference evidence="7 8" key="2">
    <citation type="submission" date="2022-06" db="EMBL/GenBank/DDBJ databases">
        <title>Genomic Encyclopedia of Type Strains, Phase I: the one thousand microbial genomes (KMG-I) project.</title>
        <authorList>
            <person name="Kyrpides N."/>
        </authorList>
    </citation>
    <scope>NUCLEOTIDE SEQUENCE [LARGE SCALE GENOMIC DNA]</scope>
    <source>
        <strain evidence="7 8">DSM 43889</strain>
    </source>
</reference>
<dbReference type="EMBL" id="AUBJ02000001">
    <property type="protein sequence ID" value="MCP2331508.1"/>
    <property type="molecule type" value="Genomic_DNA"/>
</dbReference>
<keyword evidence="3 5" id="KW-0378">Hydrolase</keyword>
<dbReference type="InterPro" id="IPR023353">
    <property type="entry name" value="LemA-like_dom_sf"/>
</dbReference>
<accession>A0ABT1JG88</accession>
<dbReference type="PANTHER" id="PTHR43046:SF12">
    <property type="entry name" value="GDP-MANNOSE MANNOSYL HYDROLASE"/>
    <property type="match status" value="1"/>
</dbReference>
<dbReference type="Gene3D" id="1.20.1440.20">
    <property type="entry name" value="LemA-like domain"/>
    <property type="match status" value="1"/>
</dbReference>
<feature type="domain" description="Nudix hydrolase" evidence="6">
    <location>
        <begin position="177"/>
        <end position="320"/>
    </location>
</feature>
<dbReference type="PRINTS" id="PR00502">
    <property type="entry name" value="NUDIXFAMILY"/>
</dbReference>
<evidence type="ECO:0000256" key="5">
    <source>
        <dbReference type="RuleBase" id="RU003476"/>
    </source>
</evidence>